<dbReference type="EMBL" id="SHMC01000001">
    <property type="protein sequence ID" value="TAA28766.1"/>
    <property type="molecule type" value="Genomic_DNA"/>
</dbReference>
<evidence type="ECO:0000259" key="10">
    <source>
        <dbReference type="PROSITE" id="PS51012"/>
    </source>
</evidence>
<reference evidence="14 15" key="1">
    <citation type="submission" date="2019-02" db="EMBL/GenBank/DDBJ databases">
        <title>WGS of Pseudoxanthomonas species novum from clinical isolates.</title>
        <authorList>
            <person name="Bernier A.-M."/>
            <person name="Bernard K."/>
            <person name="Vachon A."/>
        </authorList>
    </citation>
    <scope>NUCLEOTIDE SEQUENCE [LARGE SCALE GENOMIC DNA]</scope>
    <source>
        <strain evidence="13 16">NML130969</strain>
        <strain evidence="12 14">NML140781</strain>
        <strain evidence="11 15">NML171200</strain>
    </source>
</reference>
<keyword evidence="3 9" id="KW-0813">Transport</keyword>
<keyword evidence="4 9" id="KW-1003">Cell membrane</keyword>
<evidence type="ECO:0000313" key="13">
    <source>
        <dbReference type="EMBL" id="TAA44526.1"/>
    </source>
</evidence>
<feature type="transmembrane region" description="Helical" evidence="9">
    <location>
        <begin position="67"/>
        <end position="88"/>
    </location>
</feature>
<dbReference type="EMBL" id="SHMG01000003">
    <property type="protein sequence ID" value="TAA44526.1"/>
    <property type="molecule type" value="Genomic_DNA"/>
</dbReference>
<evidence type="ECO:0000256" key="5">
    <source>
        <dbReference type="ARBA" id="ARBA00022692"/>
    </source>
</evidence>
<evidence type="ECO:0000256" key="6">
    <source>
        <dbReference type="ARBA" id="ARBA00022989"/>
    </source>
</evidence>
<accession>A0A4V6ML08</accession>
<accession>A0A4Q8LTX6</accession>
<dbReference type="GO" id="GO:0015920">
    <property type="term" value="P:lipopolysaccharide transport"/>
    <property type="evidence" value="ECO:0007669"/>
    <property type="project" value="TreeGrafter"/>
</dbReference>
<dbReference type="InterPro" id="IPR047817">
    <property type="entry name" value="ABC2_TM_bact-type"/>
</dbReference>
<name>A0A4Q8LH29_9GAMM</name>
<comment type="similarity">
    <text evidence="2 9">Belongs to the ABC-2 integral membrane protein family.</text>
</comment>
<accession>A0A4Q8LH29</accession>
<evidence type="ECO:0000256" key="2">
    <source>
        <dbReference type="ARBA" id="ARBA00007783"/>
    </source>
</evidence>
<feature type="transmembrane region" description="Helical" evidence="9">
    <location>
        <begin position="179"/>
        <end position="197"/>
    </location>
</feature>
<keyword evidence="8 9" id="KW-0472">Membrane</keyword>
<feature type="domain" description="ABC transmembrane type-2" evidence="10">
    <location>
        <begin position="32"/>
        <end position="256"/>
    </location>
</feature>
<dbReference type="Proteomes" id="UP000294164">
    <property type="component" value="Unassembled WGS sequence"/>
</dbReference>
<dbReference type="Pfam" id="PF01061">
    <property type="entry name" value="ABC2_membrane"/>
    <property type="match status" value="1"/>
</dbReference>
<comment type="caution">
    <text evidence="11">The sequence shown here is derived from an EMBL/GenBank/DDBJ whole genome shotgun (WGS) entry which is preliminary data.</text>
</comment>
<evidence type="ECO:0000256" key="8">
    <source>
        <dbReference type="ARBA" id="ARBA00023136"/>
    </source>
</evidence>
<evidence type="ECO:0000256" key="4">
    <source>
        <dbReference type="ARBA" id="ARBA00022475"/>
    </source>
</evidence>
<keyword evidence="7" id="KW-0625">Polysaccharide transport</keyword>
<evidence type="ECO:0000313" key="12">
    <source>
        <dbReference type="EMBL" id="TAA35281.1"/>
    </source>
</evidence>
<dbReference type="EMBL" id="SHMF01000002">
    <property type="protein sequence ID" value="TAA35281.1"/>
    <property type="molecule type" value="Genomic_DNA"/>
</dbReference>
<feature type="transmembrane region" description="Helical" evidence="9">
    <location>
        <begin position="232"/>
        <end position="253"/>
    </location>
</feature>
<dbReference type="GO" id="GO:0005886">
    <property type="term" value="C:plasma membrane"/>
    <property type="evidence" value="ECO:0007669"/>
    <property type="project" value="UniProtKB-SubCell"/>
</dbReference>
<dbReference type="RefSeq" id="WP_130523085.1">
    <property type="nucleotide sequence ID" value="NZ_SHMC01000001.1"/>
</dbReference>
<gene>
    <name evidence="13" type="ORF">EA655_06225</name>
    <name evidence="12" type="ORF">EA656_06140</name>
    <name evidence="11" type="ORF">EA660_04090</name>
</gene>
<evidence type="ECO:0000313" key="11">
    <source>
        <dbReference type="EMBL" id="TAA28766.1"/>
    </source>
</evidence>
<evidence type="ECO:0000313" key="16">
    <source>
        <dbReference type="Proteomes" id="UP000294164"/>
    </source>
</evidence>
<feature type="transmembrane region" description="Helical" evidence="9">
    <location>
        <begin position="35"/>
        <end position="55"/>
    </location>
</feature>
<dbReference type="InterPro" id="IPR013525">
    <property type="entry name" value="ABC2_TM"/>
</dbReference>
<dbReference type="Proteomes" id="UP000292087">
    <property type="component" value="Unassembled WGS sequence"/>
</dbReference>
<organism evidence="11 15">
    <name type="scientific">Pseudoxanthomonas winnipegensis</name>
    <dbReference type="NCBI Taxonomy" id="2480810"/>
    <lineage>
        <taxon>Bacteria</taxon>
        <taxon>Pseudomonadati</taxon>
        <taxon>Pseudomonadota</taxon>
        <taxon>Gammaproteobacteria</taxon>
        <taxon>Lysobacterales</taxon>
        <taxon>Lysobacteraceae</taxon>
        <taxon>Pseudoxanthomonas</taxon>
    </lineage>
</organism>
<dbReference type="PANTHER" id="PTHR30413:SF10">
    <property type="entry name" value="CAPSULE POLYSACCHARIDE EXPORT INNER-MEMBRANE PROTEIN CTRC"/>
    <property type="match status" value="1"/>
</dbReference>
<evidence type="ECO:0000313" key="14">
    <source>
        <dbReference type="Proteomes" id="UP000292087"/>
    </source>
</evidence>
<dbReference type="GO" id="GO:0015774">
    <property type="term" value="P:polysaccharide transport"/>
    <property type="evidence" value="ECO:0007669"/>
    <property type="project" value="UniProtKB-KW"/>
</dbReference>
<keyword evidence="7" id="KW-0762">Sugar transport</keyword>
<dbReference type="PANTHER" id="PTHR30413">
    <property type="entry name" value="INNER MEMBRANE TRANSPORT PERMEASE"/>
    <property type="match status" value="1"/>
</dbReference>
<comment type="subcellular location">
    <subcellularLocation>
        <location evidence="9">Cell inner membrane</location>
        <topology evidence="9">Multi-pass membrane protein</topology>
    </subcellularLocation>
    <subcellularLocation>
        <location evidence="1">Cell membrane</location>
        <topology evidence="1">Multi-pass membrane protein</topology>
    </subcellularLocation>
</comment>
<keyword evidence="5 9" id="KW-0812">Transmembrane</keyword>
<dbReference type="PROSITE" id="PS51012">
    <property type="entry name" value="ABC_TM2"/>
    <property type="match status" value="1"/>
</dbReference>
<sequence>MQGMLKSLWAYRGFISSSVSNELITRFARSRLGGMWMIINPLAQAGIYALVLSSVLSSRLPGIDNKYAYSLYLLSGMLAWTLFSEILTRCLTLFIDNGALIKKVNFPKVTLPAILVGSALLNNAFLVVATLVIFIAVGHDLAPVMLMLVPLSLCVVAFATGLGLILGIMNVFVRDLGQVVPIVLQIGFWLTPVVYPIQVVPEAVQSLIRRNPMYHVVAAYQDVLAFSKMPDLSHLASLMVASLLLLMVGLFMFRRASPEVVDHL</sequence>
<keyword evidence="6 9" id="KW-1133">Transmembrane helix</keyword>
<accession>A0A4Q9TI35</accession>
<dbReference type="AlphaFoldDB" id="A0A4Q8LH29"/>
<feature type="transmembrane region" description="Helical" evidence="9">
    <location>
        <begin position="109"/>
        <end position="138"/>
    </location>
</feature>
<evidence type="ECO:0000256" key="3">
    <source>
        <dbReference type="ARBA" id="ARBA00022448"/>
    </source>
</evidence>
<protein>
    <recommendedName>
        <fullName evidence="9">Transport permease protein</fullName>
    </recommendedName>
</protein>
<dbReference type="OrthoDB" id="9786910at2"/>
<feature type="transmembrane region" description="Helical" evidence="9">
    <location>
        <begin position="144"/>
        <end position="167"/>
    </location>
</feature>
<dbReference type="GO" id="GO:0140359">
    <property type="term" value="F:ABC-type transporter activity"/>
    <property type="evidence" value="ECO:0007669"/>
    <property type="project" value="InterPro"/>
</dbReference>
<evidence type="ECO:0000256" key="9">
    <source>
        <dbReference type="RuleBase" id="RU361157"/>
    </source>
</evidence>
<evidence type="ECO:0000313" key="15">
    <source>
        <dbReference type="Proteomes" id="UP000292627"/>
    </source>
</evidence>
<evidence type="ECO:0000256" key="7">
    <source>
        <dbReference type="ARBA" id="ARBA00023047"/>
    </source>
</evidence>
<proteinExistence type="inferred from homology"/>
<evidence type="ECO:0000256" key="1">
    <source>
        <dbReference type="ARBA" id="ARBA00004651"/>
    </source>
</evidence>
<dbReference type="Proteomes" id="UP000292627">
    <property type="component" value="Unassembled WGS sequence"/>
</dbReference>